<comment type="caution">
    <text evidence="2">The sequence shown here is derived from an EMBL/GenBank/DDBJ whole genome shotgun (WGS) entry which is preliminary data.</text>
</comment>
<sequence length="556" mass="62697">MATASTSAETNDDNSTEEKIVNNAANKEQDPLKLAYYCTKIRDQTKVVLELKGGEPPEPDGKKTPLRIQCVIDISYSMEEPYGNDDISKLDKMKMFSQLLVEFLSDDDILGIVTFGTDAWITLPPTHMTAKGKLQAKFAIDNIISRGTTNLSAGLLGGIEMFLESNELQLDGTLIQTDYRDTIILFSDGLANKGIKDANKLIPAMRRRLDKVGRELDIEDYDVTISAFSTGGYIPELLFQVGQSFSSDAFYFLDDDTDLEVAMMKPVLMRESSVASGIKVHLKALNGVTFQVDESTNEFRVQSYEDDDADDNQILEYFIHDISPNMERHVIVVLDLPEGHEKTLKGKDVMKIEVRFRDKEMARKRMRGTVSYSKVPLNEDETSEKALLKVGQQESRNEAYKALRKSTDTLTRRARPKASRDIEEGIVEIQSLCEHIGDLLTSEDSENDLLQYAKPLITNLEYCIKFLRDPHIAEEDAWCKMTSMSSAIIRESPAAGGTFAEGADLFLPSIIEEKIRDLRSRLVSLYESRGLSPVQLKFYERTLEQLKDRIEILNND</sequence>
<gene>
    <name evidence="2" type="ORF">OFUS_LOCUS21188</name>
</gene>
<dbReference type="EMBL" id="CAIIXF020000010">
    <property type="protein sequence ID" value="CAH1796819.1"/>
    <property type="molecule type" value="Genomic_DNA"/>
</dbReference>
<proteinExistence type="predicted"/>
<evidence type="ECO:0000313" key="3">
    <source>
        <dbReference type="Proteomes" id="UP000749559"/>
    </source>
</evidence>
<dbReference type="Gene3D" id="3.40.50.410">
    <property type="entry name" value="von Willebrand factor, type A domain"/>
    <property type="match status" value="1"/>
</dbReference>
<dbReference type="InterPro" id="IPR051266">
    <property type="entry name" value="CLCR"/>
</dbReference>
<organism evidence="2 3">
    <name type="scientific">Owenia fusiformis</name>
    <name type="common">Polychaete worm</name>
    <dbReference type="NCBI Taxonomy" id="6347"/>
    <lineage>
        <taxon>Eukaryota</taxon>
        <taxon>Metazoa</taxon>
        <taxon>Spiralia</taxon>
        <taxon>Lophotrochozoa</taxon>
        <taxon>Annelida</taxon>
        <taxon>Polychaeta</taxon>
        <taxon>Sedentaria</taxon>
        <taxon>Canalipalpata</taxon>
        <taxon>Sabellida</taxon>
        <taxon>Oweniida</taxon>
        <taxon>Oweniidae</taxon>
        <taxon>Owenia</taxon>
    </lineage>
</organism>
<dbReference type="Proteomes" id="UP000749559">
    <property type="component" value="Unassembled WGS sequence"/>
</dbReference>
<dbReference type="InterPro" id="IPR036465">
    <property type="entry name" value="vWFA_dom_sf"/>
</dbReference>
<evidence type="ECO:0000313" key="2">
    <source>
        <dbReference type="EMBL" id="CAH1796819.1"/>
    </source>
</evidence>
<dbReference type="PANTHER" id="PTHR10579:SF43">
    <property type="entry name" value="ZINC FINGER (C3HC4-TYPE RING FINGER) FAMILY PROTEIN"/>
    <property type="match status" value="1"/>
</dbReference>
<dbReference type="AlphaFoldDB" id="A0A8J1TXZ7"/>
<protein>
    <submittedName>
        <fullName evidence="2">Uncharacterized protein</fullName>
    </submittedName>
</protein>
<dbReference type="SUPFAM" id="SSF53300">
    <property type="entry name" value="vWA-like"/>
    <property type="match status" value="1"/>
</dbReference>
<reference evidence="2" key="1">
    <citation type="submission" date="2022-03" db="EMBL/GenBank/DDBJ databases">
        <authorList>
            <person name="Martin C."/>
        </authorList>
    </citation>
    <scope>NUCLEOTIDE SEQUENCE</scope>
</reference>
<feature type="region of interest" description="Disordered" evidence="1">
    <location>
        <begin position="1"/>
        <end position="24"/>
    </location>
</feature>
<dbReference type="Pfam" id="PF13519">
    <property type="entry name" value="VWA_2"/>
    <property type="match status" value="1"/>
</dbReference>
<dbReference type="SMART" id="SM00327">
    <property type="entry name" value="VWA"/>
    <property type="match status" value="1"/>
</dbReference>
<dbReference type="PROSITE" id="PS50234">
    <property type="entry name" value="VWFA"/>
    <property type="match status" value="1"/>
</dbReference>
<dbReference type="OrthoDB" id="299997at2759"/>
<dbReference type="PANTHER" id="PTHR10579">
    <property type="entry name" value="CALCIUM-ACTIVATED CHLORIDE CHANNEL REGULATOR"/>
    <property type="match status" value="1"/>
</dbReference>
<dbReference type="InterPro" id="IPR002035">
    <property type="entry name" value="VWF_A"/>
</dbReference>
<evidence type="ECO:0000256" key="1">
    <source>
        <dbReference type="SAM" id="MobiDB-lite"/>
    </source>
</evidence>
<keyword evidence="3" id="KW-1185">Reference proteome</keyword>
<name>A0A8J1TXZ7_OWEFU</name>
<accession>A0A8J1TXZ7</accession>